<evidence type="ECO:0000256" key="1">
    <source>
        <dbReference type="ARBA" id="ARBA00006484"/>
    </source>
</evidence>
<reference evidence="5" key="1">
    <citation type="submission" date="2017-02" db="EMBL/GenBank/DDBJ databases">
        <authorList>
            <person name="Tafer H."/>
            <person name="Lopandic K."/>
        </authorList>
    </citation>
    <scope>NUCLEOTIDE SEQUENCE [LARGE SCALE GENOMIC DNA]</scope>
    <source>
        <strain evidence="5">CBS 366.77</strain>
    </source>
</reference>
<dbReference type="SUPFAM" id="SSF51735">
    <property type="entry name" value="NAD(P)-binding Rossmann-fold domains"/>
    <property type="match status" value="1"/>
</dbReference>
<proteinExistence type="inferred from homology"/>
<dbReference type="STRING" id="2070753.A0A3A3A0Q2"/>
<dbReference type="Gene3D" id="3.40.50.720">
    <property type="entry name" value="NAD(P)-binding Rossmann-like Domain"/>
    <property type="match status" value="1"/>
</dbReference>
<comment type="similarity">
    <text evidence="1">Belongs to the short-chain dehydrogenases/reductases (SDR) family.</text>
</comment>
<dbReference type="EMBL" id="MVGC01000108">
    <property type="protein sequence ID" value="RJE23715.1"/>
    <property type="molecule type" value="Genomic_DNA"/>
</dbReference>
<dbReference type="PANTHER" id="PTHR43618">
    <property type="entry name" value="7-ALPHA-HYDROXYSTEROID DEHYDROGENASE"/>
    <property type="match status" value="1"/>
</dbReference>
<sequence>MPISLQARNVLISGGSRGLGAVVARKFAAEGSNVAINYVSSKDAAEKLASDLQSQYKVKAIIVQGDAGLQSDCRNIVKSTIEQLGGLDIVISNAGWTKMTAFNDLDAMSDEDWDKCWSTNVKSNLYLFKEALPTFNVNPDGGSFIITSSTAVGE</sequence>
<name>A0A3A3A0Q2_9EURO</name>
<dbReference type="Proteomes" id="UP000266188">
    <property type="component" value="Unassembled WGS sequence"/>
</dbReference>
<evidence type="ECO:0000256" key="3">
    <source>
        <dbReference type="ARBA" id="ARBA00023002"/>
    </source>
</evidence>
<dbReference type="AlphaFoldDB" id="A0A3A3A0Q2"/>
<comment type="caution">
    <text evidence="4">The sequence shown here is derived from an EMBL/GenBank/DDBJ whole genome shotgun (WGS) entry which is preliminary data.</text>
</comment>
<organism evidence="4 5">
    <name type="scientific">Aspergillus sclerotialis</name>
    <dbReference type="NCBI Taxonomy" id="2070753"/>
    <lineage>
        <taxon>Eukaryota</taxon>
        <taxon>Fungi</taxon>
        <taxon>Dikarya</taxon>
        <taxon>Ascomycota</taxon>
        <taxon>Pezizomycotina</taxon>
        <taxon>Eurotiomycetes</taxon>
        <taxon>Eurotiomycetidae</taxon>
        <taxon>Eurotiales</taxon>
        <taxon>Aspergillaceae</taxon>
        <taxon>Aspergillus</taxon>
        <taxon>Aspergillus subgen. Polypaecilum</taxon>
    </lineage>
</organism>
<dbReference type="PRINTS" id="PR00081">
    <property type="entry name" value="GDHRDH"/>
</dbReference>
<evidence type="ECO:0000256" key="2">
    <source>
        <dbReference type="ARBA" id="ARBA00022857"/>
    </source>
</evidence>
<evidence type="ECO:0000313" key="5">
    <source>
        <dbReference type="Proteomes" id="UP000266188"/>
    </source>
</evidence>
<dbReference type="Pfam" id="PF00106">
    <property type="entry name" value="adh_short"/>
    <property type="match status" value="1"/>
</dbReference>
<dbReference type="InterPro" id="IPR052178">
    <property type="entry name" value="Sec_Metab_Biosynth_SDR"/>
</dbReference>
<dbReference type="GO" id="GO:0016491">
    <property type="term" value="F:oxidoreductase activity"/>
    <property type="evidence" value="ECO:0007669"/>
    <property type="project" value="UniProtKB-KW"/>
</dbReference>
<keyword evidence="5" id="KW-1185">Reference proteome</keyword>
<dbReference type="PANTHER" id="PTHR43618:SF2">
    <property type="entry name" value="CHAIN DEHYDROGENASE, PUTATIVE (AFU_ORTHOLOGUE AFUA_6G06930)-RELATED"/>
    <property type="match status" value="1"/>
</dbReference>
<dbReference type="InterPro" id="IPR036291">
    <property type="entry name" value="NAD(P)-bd_dom_sf"/>
</dbReference>
<accession>A0A3A3A0Q2</accession>
<dbReference type="OrthoDB" id="37659at2759"/>
<evidence type="ECO:0000313" key="4">
    <source>
        <dbReference type="EMBL" id="RJE23715.1"/>
    </source>
</evidence>
<gene>
    <name evidence="4" type="ORF">PHISCL_03961</name>
</gene>
<protein>
    <submittedName>
        <fullName evidence="4">Short chain dehydrogenase</fullName>
    </submittedName>
</protein>
<keyword evidence="3" id="KW-0560">Oxidoreductase</keyword>
<keyword evidence="2" id="KW-0521">NADP</keyword>
<dbReference type="InterPro" id="IPR002347">
    <property type="entry name" value="SDR_fam"/>
</dbReference>